<reference evidence="2 3" key="1">
    <citation type="submission" date="2021-06" db="EMBL/GenBank/DDBJ databases">
        <authorList>
            <person name="Kallberg Y."/>
            <person name="Tangrot J."/>
            <person name="Rosling A."/>
        </authorList>
    </citation>
    <scope>NUCLEOTIDE SEQUENCE [LARGE SCALE GENOMIC DNA]</scope>
    <source>
        <strain evidence="2 3">120-4 pot B 10/14</strain>
    </source>
</reference>
<organism evidence="2 3">
    <name type="scientific">Gigaspora margarita</name>
    <dbReference type="NCBI Taxonomy" id="4874"/>
    <lineage>
        <taxon>Eukaryota</taxon>
        <taxon>Fungi</taxon>
        <taxon>Fungi incertae sedis</taxon>
        <taxon>Mucoromycota</taxon>
        <taxon>Glomeromycotina</taxon>
        <taxon>Glomeromycetes</taxon>
        <taxon>Diversisporales</taxon>
        <taxon>Gigasporaceae</taxon>
        <taxon>Gigaspora</taxon>
    </lineage>
</organism>
<feature type="non-terminal residue" evidence="2">
    <location>
        <position position="1"/>
    </location>
</feature>
<protein>
    <submittedName>
        <fullName evidence="2">5387_t:CDS:1</fullName>
    </submittedName>
</protein>
<evidence type="ECO:0000256" key="1">
    <source>
        <dbReference type="SAM" id="MobiDB-lite"/>
    </source>
</evidence>
<comment type="caution">
    <text evidence="2">The sequence shown here is derived from an EMBL/GenBank/DDBJ whole genome shotgun (WGS) entry which is preliminary data.</text>
</comment>
<evidence type="ECO:0000313" key="2">
    <source>
        <dbReference type="EMBL" id="CAG8855239.1"/>
    </source>
</evidence>
<accession>A0ABN7XMT5</accession>
<feature type="non-terminal residue" evidence="2">
    <location>
        <position position="96"/>
    </location>
</feature>
<evidence type="ECO:0000313" key="3">
    <source>
        <dbReference type="Proteomes" id="UP000789901"/>
    </source>
</evidence>
<name>A0ABN7XMT5_GIGMA</name>
<proteinExistence type="predicted"/>
<dbReference type="EMBL" id="CAJVQB010147200">
    <property type="protein sequence ID" value="CAG8855239.1"/>
    <property type="molecule type" value="Genomic_DNA"/>
</dbReference>
<keyword evidence="3" id="KW-1185">Reference proteome</keyword>
<gene>
    <name evidence="2" type="ORF">GMARGA_LOCUS44060</name>
</gene>
<feature type="region of interest" description="Disordered" evidence="1">
    <location>
        <begin position="76"/>
        <end position="96"/>
    </location>
</feature>
<dbReference type="Proteomes" id="UP000789901">
    <property type="component" value="Unassembled WGS sequence"/>
</dbReference>
<sequence length="96" mass="11172">VDLEHADLTICNFWEEVISKRHRLKLRKVLDAESIELLRISSQFQSQNVQKDYEDLMKSSCDKHFLDSTANNIMAKKIKTSQDPSKKKLPPNMLPD</sequence>